<dbReference type="EC" id="4.2.1.96" evidence="4"/>
<dbReference type="PANTHER" id="PTHR42805:SF1">
    <property type="entry name" value="PTERIN-4-ALPHA-CARBINOLAMINE DEHYDRATASE-RELATED"/>
    <property type="match status" value="1"/>
</dbReference>
<comment type="catalytic activity">
    <reaction evidence="1 4">
        <text>(4aS,6R)-4a-hydroxy-L-erythro-5,6,7,8-tetrahydrobiopterin = (6R)-L-erythro-6,7-dihydrobiopterin + H2O</text>
        <dbReference type="Rhea" id="RHEA:11920"/>
        <dbReference type="ChEBI" id="CHEBI:15377"/>
        <dbReference type="ChEBI" id="CHEBI:15642"/>
        <dbReference type="ChEBI" id="CHEBI:43120"/>
        <dbReference type="EC" id="4.2.1.96"/>
    </reaction>
</comment>
<evidence type="ECO:0000313" key="5">
    <source>
        <dbReference type="EMBL" id="NEZ56746.1"/>
    </source>
</evidence>
<dbReference type="InterPro" id="IPR036428">
    <property type="entry name" value="PCD_sf"/>
</dbReference>
<comment type="similarity">
    <text evidence="2 4">Belongs to the pterin-4-alpha-carbinolamine dehydratase family.</text>
</comment>
<dbReference type="Gene3D" id="3.30.1360.20">
    <property type="entry name" value="Transcriptional coactivator/pterin dehydratase"/>
    <property type="match status" value="1"/>
</dbReference>
<dbReference type="Proteomes" id="UP000481033">
    <property type="component" value="Unassembled WGS sequence"/>
</dbReference>
<dbReference type="NCBIfam" id="NF002016">
    <property type="entry name" value="PRK00823.1-1"/>
    <property type="match status" value="1"/>
</dbReference>
<evidence type="ECO:0000313" key="6">
    <source>
        <dbReference type="Proteomes" id="UP000481033"/>
    </source>
</evidence>
<dbReference type="SUPFAM" id="SSF55248">
    <property type="entry name" value="PCD-like"/>
    <property type="match status" value="1"/>
</dbReference>
<keyword evidence="6" id="KW-1185">Reference proteome</keyword>
<dbReference type="GO" id="GO:0008124">
    <property type="term" value="F:4-alpha-hydroxytetrahydrobiopterin dehydratase activity"/>
    <property type="evidence" value="ECO:0007669"/>
    <property type="project" value="UniProtKB-UniRule"/>
</dbReference>
<accession>A0A6M0RKM1</accession>
<sequence>MSDSLTRQTCIPCSGKVPPASEAEVAELKPQIPDWDIISVEGIPQLQRVYHFSDFQTALGFTNKVGDLAEGEQHHPALLTEWGKVTVTWWTHALNGLHRNDFIMAAKTDKAAQGLTSDVMAPSHQAD</sequence>
<gene>
    <name evidence="5" type="ORF">DXZ20_13870</name>
</gene>
<dbReference type="HAMAP" id="MF_00434">
    <property type="entry name" value="Pterin_4_alpha"/>
    <property type="match status" value="1"/>
</dbReference>
<dbReference type="GO" id="GO:0006729">
    <property type="term" value="P:tetrahydrobiopterin biosynthetic process"/>
    <property type="evidence" value="ECO:0007669"/>
    <property type="project" value="InterPro"/>
</dbReference>
<dbReference type="InterPro" id="IPR001533">
    <property type="entry name" value="Pterin_deHydtase"/>
</dbReference>
<reference evidence="5 6" key="1">
    <citation type="journal article" date="2020" name="Microb. Ecol.">
        <title>Ecogenomics of the Marine Benthic Filamentous Cyanobacterium Adonisia.</title>
        <authorList>
            <person name="Walter J.M."/>
            <person name="Coutinho F.H."/>
            <person name="Leomil L."/>
            <person name="Hargreaves P.I."/>
            <person name="Campeao M.E."/>
            <person name="Vieira V.V."/>
            <person name="Silva B.S."/>
            <person name="Fistarol G.O."/>
            <person name="Salomon P.S."/>
            <person name="Sawabe T."/>
            <person name="Mino S."/>
            <person name="Hosokawa M."/>
            <person name="Miyashita H."/>
            <person name="Maruyama F."/>
            <person name="van Verk M.C."/>
            <person name="Dutilh B.E."/>
            <person name="Thompson C.C."/>
            <person name="Thompson F.L."/>
        </authorList>
    </citation>
    <scope>NUCLEOTIDE SEQUENCE [LARGE SCALE GENOMIC DNA]</scope>
    <source>
        <strain evidence="5 6">CCMR0081</strain>
    </source>
</reference>
<evidence type="ECO:0000256" key="1">
    <source>
        <dbReference type="ARBA" id="ARBA00001554"/>
    </source>
</evidence>
<keyword evidence="3 4" id="KW-0456">Lyase</keyword>
<dbReference type="InterPro" id="IPR050376">
    <property type="entry name" value="Pterin-4-alpha-carb_dehyd"/>
</dbReference>
<proteinExistence type="inferred from homology"/>
<evidence type="ECO:0000256" key="2">
    <source>
        <dbReference type="ARBA" id="ARBA00006472"/>
    </source>
</evidence>
<dbReference type="EMBL" id="QXHD01000004">
    <property type="protein sequence ID" value="NEZ56746.1"/>
    <property type="molecule type" value="Genomic_DNA"/>
</dbReference>
<dbReference type="RefSeq" id="WP_163698737.1">
    <property type="nucleotide sequence ID" value="NZ_QXHD01000004.1"/>
</dbReference>
<dbReference type="PANTHER" id="PTHR42805">
    <property type="entry name" value="PTERIN-4-ALPHA-CARBINOLAMINE DEHYDRATASE-RELATED"/>
    <property type="match status" value="1"/>
</dbReference>
<evidence type="ECO:0000256" key="3">
    <source>
        <dbReference type="ARBA" id="ARBA00023239"/>
    </source>
</evidence>
<dbReference type="AlphaFoldDB" id="A0A6M0RKM1"/>
<dbReference type="CDD" id="cd00913">
    <property type="entry name" value="PCD_DCoH_subfamily_a"/>
    <property type="match status" value="1"/>
</dbReference>
<dbReference type="Pfam" id="PF01329">
    <property type="entry name" value="Pterin_4a"/>
    <property type="match status" value="1"/>
</dbReference>
<comment type="caution">
    <text evidence="5">The sequence shown here is derived from an EMBL/GenBank/DDBJ whole genome shotgun (WGS) entry which is preliminary data.</text>
</comment>
<protein>
    <recommendedName>
        <fullName evidence="4">Putative pterin-4-alpha-carbinolamine dehydratase</fullName>
        <shortName evidence="4">PHS</shortName>
        <ecNumber evidence="4">4.2.1.96</ecNumber>
    </recommendedName>
    <alternativeName>
        <fullName evidence="4">4-alpha-hydroxy-tetrahydropterin dehydratase</fullName>
    </alternativeName>
    <alternativeName>
        <fullName evidence="4">Pterin carbinolamine dehydratase</fullName>
        <shortName evidence="4">PCD</shortName>
    </alternativeName>
</protein>
<name>A0A6M0RKM1_9CYAN</name>
<organism evidence="5 6">
    <name type="scientific">Adonisia turfae CCMR0081</name>
    <dbReference type="NCBI Taxonomy" id="2292702"/>
    <lineage>
        <taxon>Bacteria</taxon>
        <taxon>Bacillati</taxon>
        <taxon>Cyanobacteriota</taxon>
        <taxon>Adonisia</taxon>
        <taxon>Adonisia turfae</taxon>
    </lineage>
</organism>
<evidence type="ECO:0000256" key="4">
    <source>
        <dbReference type="HAMAP-Rule" id="MF_00434"/>
    </source>
</evidence>